<organism evidence="1 2">
    <name type="scientific">Coleofasciculus chthonoplastes PCC 7420</name>
    <dbReference type="NCBI Taxonomy" id="118168"/>
    <lineage>
        <taxon>Bacteria</taxon>
        <taxon>Bacillati</taxon>
        <taxon>Cyanobacteriota</taxon>
        <taxon>Cyanophyceae</taxon>
        <taxon>Coleofasciculales</taxon>
        <taxon>Coleofasciculaceae</taxon>
        <taxon>Coleofasciculus</taxon>
    </lineage>
</organism>
<accession>B4W1H9</accession>
<dbReference type="AlphaFoldDB" id="B4W1H9"/>
<evidence type="ECO:0000313" key="2">
    <source>
        <dbReference type="Proteomes" id="UP000003835"/>
    </source>
</evidence>
<sequence>MSVLRTIQWSCFICTTFDQAFIRTSQWNFPESQPLLTAAIYT</sequence>
<dbReference type="EMBL" id="DS989868">
    <property type="protein sequence ID" value="EDX71924.1"/>
    <property type="molecule type" value="Genomic_DNA"/>
</dbReference>
<reference evidence="1 2" key="1">
    <citation type="submission" date="2008-07" db="EMBL/GenBank/DDBJ databases">
        <authorList>
            <person name="Tandeau de Marsac N."/>
            <person name="Ferriera S."/>
            <person name="Johnson J."/>
            <person name="Kravitz S."/>
            <person name="Beeson K."/>
            <person name="Sutton G."/>
            <person name="Rogers Y.-H."/>
            <person name="Friedman R."/>
            <person name="Frazier M."/>
            <person name="Venter J.C."/>
        </authorList>
    </citation>
    <scope>NUCLEOTIDE SEQUENCE [LARGE SCALE GENOMIC DNA]</scope>
    <source>
        <strain evidence="1 2">PCC 7420</strain>
    </source>
</reference>
<keyword evidence="2" id="KW-1185">Reference proteome</keyword>
<proteinExistence type="predicted"/>
<dbReference type="Proteomes" id="UP000003835">
    <property type="component" value="Unassembled WGS sequence"/>
</dbReference>
<protein>
    <submittedName>
        <fullName evidence="1">Uncharacterized protein</fullName>
    </submittedName>
</protein>
<dbReference type="HOGENOM" id="CLU_3249943_0_0_3"/>
<name>B4W1H9_9CYAN</name>
<gene>
    <name evidence="1" type="ORF">MC7420_5068</name>
</gene>
<evidence type="ECO:0000313" key="1">
    <source>
        <dbReference type="EMBL" id="EDX71924.1"/>
    </source>
</evidence>